<reference evidence="2" key="2">
    <citation type="journal article" date="2015" name="Fish Shellfish Immunol.">
        <title>Early steps in the European eel (Anguilla anguilla)-Vibrio vulnificus interaction in the gills: Role of the RtxA13 toxin.</title>
        <authorList>
            <person name="Callol A."/>
            <person name="Pajuelo D."/>
            <person name="Ebbesson L."/>
            <person name="Teles M."/>
            <person name="MacKenzie S."/>
            <person name="Amaro C."/>
        </authorList>
    </citation>
    <scope>NUCLEOTIDE SEQUENCE</scope>
</reference>
<dbReference type="AlphaFoldDB" id="A0A0E9PAY0"/>
<proteinExistence type="predicted"/>
<evidence type="ECO:0000256" key="1">
    <source>
        <dbReference type="SAM" id="Phobius"/>
    </source>
</evidence>
<name>A0A0E9PAY0_ANGAN</name>
<sequence length="29" mass="3300">MSLNSSCYILSLSYFSSLCLLPYQGYGCW</sequence>
<protein>
    <submittedName>
        <fullName evidence="2">Uncharacterized protein</fullName>
    </submittedName>
</protein>
<keyword evidence="1" id="KW-0472">Membrane</keyword>
<evidence type="ECO:0000313" key="2">
    <source>
        <dbReference type="EMBL" id="JAH01427.1"/>
    </source>
</evidence>
<keyword evidence="1" id="KW-0812">Transmembrane</keyword>
<organism evidence="2">
    <name type="scientific">Anguilla anguilla</name>
    <name type="common">European freshwater eel</name>
    <name type="synonym">Muraena anguilla</name>
    <dbReference type="NCBI Taxonomy" id="7936"/>
    <lineage>
        <taxon>Eukaryota</taxon>
        <taxon>Metazoa</taxon>
        <taxon>Chordata</taxon>
        <taxon>Craniata</taxon>
        <taxon>Vertebrata</taxon>
        <taxon>Euteleostomi</taxon>
        <taxon>Actinopterygii</taxon>
        <taxon>Neopterygii</taxon>
        <taxon>Teleostei</taxon>
        <taxon>Anguilliformes</taxon>
        <taxon>Anguillidae</taxon>
        <taxon>Anguilla</taxon>
    </lineage>
</organism>
<keyword evidence="1" id="KW-1133">Transmembrane helix</keyword>
<feature type="transmembrane region" description="Helical" evidence="1">
    <location>
        <begin position="7"/>
        <end position="26"/>
    </location>
</feature>
<accession>A0A0E9PAY0</accession>
<reference evidence="2" key="1">
    <citation type="submission" date="2014-11" db="EMBL/GenBank/DDBJ databases">
        <authorList>
            <person name="Amaro Gonzalez C."/>
        </authorList>
    </citation>
    <scope>NUCLEOTIDE SEQUENCE</scope>
</reference>
<dbReference type="EMBL" id="GBXM01107150">
    <property type="protein sequence ID" value="JAH01427.1"/>
    <property type="molecule type" value="Transcribed_RNA"/>
</dbReference>